<feature type="binding site" evidence="9">
    <location>
        <position position="92"/>
    </location>
    <ligand>
        <name>Mg(2+)</name>
        <dbReference type="ChEBI" id="CHEBI:18420"/>
        <label>1</label>
        <note>catalytic</note>
    </ligand>
</feature>
<dbReference type="PANTHER" id="PTHR43028">
    <property type="entry name" value="3'(2'),5'-BISPHOSPHATE NUCLEOTIDASE 1"/>
    <property type="match status" value="1"/>
</dbReference>
<dbReference type="Proteomes" id="UP000019184">
    <property type="component" value="Unassembled WGS sequence"/>
</dbReference>
<keyword evidence="4 8" id="KW-0479">Metal-binding</keyword>
<dbReference type="PANTHER" id="PTHR43028:SF5">
    <property type="entry name" value="3'(2'),5'-BISPHOSPHATE NUCLEOTIDASE 1"/>
    <property type="match status" value="1"/>
</dbReference>
<feature type="binding site" evidence="8">
    <location>
        <begin position="91"/>
        <end position="94"/>
    </location>
    <ligand>
        <name>substrate</name>
    </ligand>
</feature>
<dbReference type="GO" id="GO:0046854">
    <property type="term" value="P:phosphatidylinositol phosphate biosynthetic process"/>
    <property type="evidence" value="ECO:0007669"/>
    <property type="project" value="InterPro"/>
</dbReference>
<feature type="binding site" evidence="8">
    <location>
        <position position="92"/>
    </location>
    <ligand>
        <name>Mg(2+)</name>
        <dbReference type="ChEBI" id="CHEBI:18420"/>
        <label>2</label>
    </ligand>
</feature>
<dbReference type="InterPro" id="IPR020550">
    <property type="entry name" value="Inositol_monophosphatase_CS"/>
</dbReference>
<dbReference type="GO" id="GO:0008441">
    <property type="term" value="F:3'(2'),5'-bisphosphate nucleotidase activity"/>
    <property type="evidence" value="ECO:0007669"/>
    <property type="project" value="UniProtKB-UniRule"/>
</dbReference>
<evidence type="ECO:0000313" key="10">
    <source>
        <dbReference type="EMBL" id="CDH46222.1"/>
    </source>
</evidence>
<keyword evidence="2 8" id="KW-1003">Cell membrane</keyword>
<dbReference type="HAMAP" id="MF_02095">
    <property type="entry name" value="CysQ"/>
    <property type="match status" value="1"/>
</dbReference>
<dbReference type="GO" id="GO:0050427">
    <property type="term" value="P:3'-phosphoadenosine 5'-phosphosulfate metabolic process"/>
    <property type="evidence" value="ECO:0007669"/>
    <property type="project" value="TreeGrafter"/>
</dbReference>
<feature type="binding site" evidence="8">
    <location>
        <position position="69"/>
    </location>
    <ligand>
        <name>substrate</name>
    </ligand>
</feature>
<dbReference type="InterPro" id="IPR006240">
    <property type="entry name" value="CysQ"/>
</dbReference>
<dbReference type="GO" id="GO:0000287">
    <property type="term" value="F:magnesium ion binding"/>
    <property type="evidence" value="ECO:0007669"/>
    <property type="project" value="UniProtKB-UniRule"/>
</dbReference>
<evidence type="ECO:0000256" key="6">
    <source>
        <dbReference type="ARBA" id="ARBA00022842"/>
    </source>
</evidence>
<protein>
    <recommendedName>
        <fullName evidence="8">3'(2'),5'-bisphosphate nucleotidase CysQ</fullName>
        <ecNumber evidence="8">3.1.3.7</ecNumber>
    </recommendedName>
    <alternativeName>
        <fullName evidence="8">3'(2'),5-bisphosphonucleoside 3'(2')-phosphohydrolase</fullName>
    </alternativeName>
    <alternativeName>
        <fullName evidence="8">3'-phosphoadenosine 5'-phosphate phosphatase</fullName>
        <shortName evidence="8">PAP phosphatase</shortName>
    </alternativeName>
</protein>
<evidence type="ECO:0000256" key="3">
    <source>
        <dbReference type="ARBA" id="ARBA00022519"/>
    </source>
</evidence>
<dbReference type="OrthoDB" id="9785695at2"/>
<feature type="binding site" evidence="8">
    <location>
        <position position="216"/>
    </location>
    <ligand>
        <name>substrate</name>
    </ligand>
</feature>
<sequence length="271" mass="29407">MSDEWWAWLEPVRILAVEASAQILGIYATAFGVTVKDDDSPLTAADLAAHQVIVAGLQRLTPEIPVLSEESASIPFAERSQWQRYWLVDPLDGTKEFVQRNGQFTVNIALIENHQPVLGVVRVPVTGLCYSAVRGYGAFREEPGQLPQPITVQPLQPDTPVRVVGSRSHGGPGLQAFVAKLGAYELVTTGSSLKFCQVAEGTADVYPRLSPTSEWDTAAAHAIVEVAGGRVVSAETGESLRYNTRESLLNPHFIVYGDAGRDWLSCVPRQG</sequence>
<dbReference type="PROSITE" id="PS00630">
    <property type="entry name" value="IMP_2"/>
    <property type="match status" value="1"/>
</dbReference>
<keyword evidence="7 8" id="KW-0472">Membrane</keyword>
<dbReference type="RefSeq" id="WP_034434783.1">
    <property type="nucleotide sequence ID" value="NZ_CBTK010000255.1"/>
</dbReference>
<dbReference type="GO" id="GO:0000103">
    <property type="term" value="P:sulfate assimilation"/>
    <property type="evidence" value="ECO:0007669"/>
    <property type="project" value="TreeGrafter"/>
</dbReference>
<dbReference type="InterPro" id="IPR000760">
    <property type="entry name" value="Inositol_monophosphatase-like"/>
</dbReference>
<comment type="similarity">
    <text evidence="1 8">Belongs to the inositol monophosphatase superfamily. CysQ family.</text>
</comment>
<feature type="binding site" evidence="9">
    <location>
        <position position="91"/>
    </location>
    <ligand>
        <name>Mg(2+)</name>
        <dbReference type="ChEBI" id="CHEBI:18420"/>
        <label>1</label>
        <note>catalytic</note>
    </ligand>
</feature>
<feature type="binding site" evidence="9">
    <location>
        <position position="89"/>
    </location>
    <ligand>
        <name>Mg(2+)</name>
        <dbReference type="ChEBI" id="CHEBI:18420"/>
        <label>1</label>
        <note>catalytic</note>
    </ligand>
</feature>
<comment type="catalytic activity">
    <reaction evidence="8">
        <text>adenosine 3',5'-bisphosphate + H2O = AMP + phosphate</text>
        <dbReference type="Rhea" id="RHEA:10040"/>
        <dbReference type="ChEBI" id="CHEBI:15377"/>
        <dbReference type="ChEBI" id="CHEBI:43474"/>
        <dbReference type="ChEBI" id="CHEBI:58343"/>
        <dbReference type="ChEBI" id="CHEBI:456215"/>
        <dbReference type="EC" id="3.1.3.7"/>
    </reaction>
</comment>
<dbReference type="Pfam" id="PF00459">
    <property type="entry name" value="Inositol_P"/>
    <property type="match status" value="1"/>
</dbReference>
<dbReference type="AlphaFoldDB" id="A0A7U7GDH3"/>
<evidence type="ECO:0000256" key="1">
    <source>
        <dbReference type="ARBA" id="ARBA00005289"/>
    </source>
</evidence>
<feature type="binding site" evidence="8">
    <location>
        <position position="216"/>
    </location>
    <ligand>
        <name>Mg(2+)</name>
        <dbReference type="ChEBI" id="CHEBI:18420"/>
        <label>2</label>
    </ligand>
</feature>
<comment type="function">
    <text evidence="8">Converts adenosine-3',5'-bisphosphate (PAP) to AMP.</text>
</comment>
<feature type="binding site" evidence="8">
    <location>
        <position position="91"/>
    </location>
    <ligand>
        <name>Mg(2+)</name>
        <dbReference type="ChEBI" id="CHEBI:18420"/>
        <label>1</label>
    </ligand>
</feature>
<dbReference type="InterPro" id="IPR050725">
    <property type="entry name" value="CysQ/Inositol_MonoPase"/>
</dbReference>
<dbReference type="SUPFAM" id="SSF56655">
    <property type="entry name" value="Carbohydrate phosphatase"/>
    <property type="match status" value="1"/>
</dbReference>
<dbReference type="Gene3D" id="3.30.540.10">
    <property type="entry name" value="Fructose-1,6-Bisphosphatase, subunit A, domain 1"/>
    <property type="match status" value="1"/>
</dbReference>
<proteinExistence type="inferred from homology"/>
<keyword evidence="3 8" id="KW-0997">Cell inner membrane</keyword>
<reference evidence="10 11" key="1">
    <citation type="journal article" date="2014" name="ISME J.">
        <title>Candidatus Competibacter-lineage genomes retrieved from metagenomes reveal functional metabolic diversity.</title>
        <authorList>
            <person name="McIlroy S.J."/>
            <person name="Albertsen M."/>
            <person name="Andresen E.K."/>
            <person name="Saunders A.M."/>
            <person name="Kristiansen R."/>
            <person name="Stokholm-Bjerregaard M."/>
            <person name="Nielsen K.L."/>
            <person name="Nielsen P.H."/>
        </authorList>
    </citation>
    <scope>NUCLEOTIDE SEQUENCE [LARGE SCALE GENOMIC DNA]</scope>
    <source>
        <strain evidence="10 11">Run_B_J11</strain>
    </source>
</reference>
<comment type="cofactor">
    <cofactor evidence="8 9">
        <name>Mg(2+)</name>
        <dbReference type="ChEBI" id="CHEBI:18420"/>
    </cofactor>
</comment>
<dbReference type="CDD" id="cd01638">
    <property type="entry name" value="CysQ"/>
    <property type="match status" value="1"/>
</dbReference>
<gene>
    <name evidence="8 10" type="primary">cysQ</name>
    <name evidence="10" type="ORF">BN874_400014</name>
</gene>
<evidence type="ECO:0000256" key="7">
    <source>
        <dbReference type="ARBA" id="ARBA00023136"/>
    </source>
</evidence>
<evidence type="ECO:0000256" key="5">
    <source>
        <dbReference type="ARBA" id="ARBA00022801"/>
    </source>
</evidence>
<feature type="binding site" evidence="8">
    <location>
        <position position="89"/>
    </location>
    <ligand>
        <name>Mg(2+)</name>
        <dbReference type="ChEBI" id="CHEBI:18420"/>
        <label>2</label>
    </ligand>
</feature>
<dbReference type="Gene3D" id="3.40.190.80">
    <property type="match status" value="1"/>
</dbReference>
<feature type="binding site" evidence="9">
    <location>
        <position position="216"/>
    </location>
    <ligand>
        <name>Mg(2+)</name>
        <dbReference type="ChEBI" id="CHEBI:18420"/>
        <label>1</label>
        <note>catalytic</note>
    </ligand>
</feature>
<dbReference type="NCBIfam" id="TIGR01331">
    <property type="entry name" value="bisphos_cysQ"/>
    <property type="match status" value="1"/>
</dbReference>
<dbReference type="EMBL" id="CBTK010000255">
    <property type="protein sequence ID" value="CDH46222.1"/>
    <property type="molecule type" value="Genomic_DNA"/>
</dbReference>
<keyword evidence="5 8" id="KW-0378">Hydrolase</keyword>
<evidence type="ECO:0000256" key="8">
    <source>
        <dbReference type="HAMAP-Rule" id="MF_02095"/>
    </source>
</evidence>
<feature type="binding site" evidence="8">
    <location>
        <position position="89"/>
    </location>
    <ligand>
        <name>Mg(2+)</name>
        <dbReference type="ChEBI" id="CHEBI:18420"/>
        <label>1</label>
    </ligand>
</feature>
<dbReference type="PRINTS" id="PR00377">
    <property type="entry name" value="IMPHPHTASES"/>
</dbReference>
<comment type="subcellular location">
    <subcellularLocation>
        <location evidence="8">Cell inner membrane</location>
        <topology evidence="8">Peripheral membrane protein</topology>
        <orientation evidence="8">Cytoplasmic side</orientation>
    </subcellularLocation>
</comment>
<evidence type="ECO:0000256" key="2">
    <source>
        <dbReference type="ARBA" id="ARBA00022475"/>
    </source>
</evidence>
<dbReference type="GO" id="GO:0005886">
    <property type="term" value="C:plasma membrane"/>
    <property type="evidence" value="ECO:0007669"/>
    <property type="project" value="UniProtKB-SubCell"/>
</dbReference>
<dbReference type="FunFam" id="3.40.190.80:FF:000005">
    <property type="entry name" value="3'(2'),5'-bisphosphate nucleotidase CysQ"/>
    <property type="match status" value="1"/>
</dbReference>
<name>A0A7U7GDH3_9GAMM</name>
<dbReference type="EC" id="3.1.3.7" evidence="8"/>
<accession>A0A7U7GDH3</accession>
<evidence type="ECO:0000313" key="11">
    <source>
        <dbReference type="Proteomes" id="UP000019184"/>
    </source>
</evidence>
<organism evidence="10 11">
    <name type="scientific">Candidatus Contendobacter odensis Run_B_J11</name>
    <dbReference type="NCBI Taxonomy" id="1400861"/>
    <lineage>
        <taxon>Bacteria</taxon>
        <taxon>Pseudomonadati</taxon>
        <taxon>Pseudomonadota</taxon>
        <taxon>Gammaproteobacteria</taxon>
        <taxon>Candidatus Competibacteraceae</taxon>
        <taxon>Candidatus Contendibacter</taxon>
    </lineage>
</organism>
<feature type="binding site" evidence="8">
    <location>
        <position position="69"/>
    </location>
    <ligand>
        <name>Mg(2+)</name>
        <dbReference type="ChEBI" id="CHEBI:18420"/>
        <label>1</label>
    </ligand>
</feature>
<evidence type="ECO:0000256" key="9">
    <source>
        <dbReference type="PIRSR" id="PIRSR600760-2"/>
    </source>
</evidence>
<evidence type="ECO:0000256" key="4">
    <source>
        <dbReference type="ARBA" id="ARBA00022723"/>
    </source>
</evidence>
<comment type="caution">
    <text evidence="10">The sequence shown here is derived from an EMBL/GenBank/DDBJ whole genome shotgun (WGS) entry which is preliminary data.</text>
</comment>
<feature type="binding site" evidence="9">
    <location>
        <position position="69"/>
    </location>
    <ligand>
        <name>Mg(2+)</name>
        <dbReference type="ChEBI" id="CHEBI:18420"/>
        <label>1</label>
        <note>catalytic</note>
    </ligand>
</feature>
<dbReference type="FunFam" id="3.30.540.10:FF:000007">
    <property type="entry name" value="3'(2'),5'-bisphosphate nucleotidase CysQ"/>
    <property type="match status" value="1"/>
</dbReference>
<keyword evidence="11" id="KW-1185">Reference proteome</keyword>
<keyword evidence="6 8" id="KW-0460">Magnesium</keyword>